<sequence>MTVFVAGVHGVGKSFLCQQYANDFSVTYESASELIHKERAQADWSTDKRVGNIDGNQIALRAAVQRIITAGQSLLLDGHFVLINDKSEFVALESSVFHDIGITGVVILEADAEVIASRLAARDSSRSAVDIGLFLDHERAQAQHVCQELGVPLHILNQPDLSEFSKVVSHFFKVDL</sequence>
<dbReference type="RefSeq" id="WP_214916023.1">
    <property type="nucleotide sequence ID" value="NZ_JAGGNX010000006.1"/>
</dbReference>
<dbReference type="EMBL" id="JAGGOB010000082">
    <property type="protein sequence ID" value="MBT2332240.1"/>
    <property type="molecule type" value="Genomic_DNA"/>
</dbReference>
<proteinExistence type="predicted"/>
<dbReference type="Gene3D" id="3.40.50.300">
    <property type="entry name" value="P-loop containing nucleotide triphosphate hydrolases"/>
    <property type="match status" value="1"/>
</dbReference>
<evidence type="ECO:0000313" key="1">
    <source>
        <dbReference type="EMBL" id="MBT2332240.1"/>
    </source>
</evidence>
<dbReference type="SUPFAM" id="SSF52540">
    <property type="entry name" value="P-loop containing nucleoside triphosphate hydrolases"/>
    <property type="match status" value="1"/>
</dbReference>
<gene>
    <name evidence="1" type="ORF">J7E47_26350</name>
</gene>
<protein>
    <submittedName>
        <fullName evidence="1">AAA family ATPase</fullName>
    </submittedName>
</protein>
<evidence type="ECO:0000313" key="2">
    <source>
        <dbReference type="Proteomes" id="UP000692896"/>
    </source>
</evidence>
<comment type="caution">
    <text evidence="1">The sequence shown here is derived from an EMBL/GenBank/DDBJ whole genome shotgun (WGS) entry which is preliminary data.</text>
</comment>
<reference evidence="1" key="1">
    <citation type="submission" date="2021-03" db="EMBL/GenBank/DDBJ databases">
        <title>Genomic analysis provides insights into the functional capacity of soil bacteria communities inhabiting an altitudinal gradient in the Atacama Desert.</title>
        <authorList>
            <person name="Gonzalez M."/>
            <person name="Maldonado J."/>
            <person name="Maza F."/>
            <person name="Hodar C."/>
            <person name="Cortes M."/>
            <person name="Palma R."/>
            <person name="Andreani C."/>
            <person name="Gaete A."/>
            <person name="Vasquez-Dean J."/>
            <person name="Acuna V."/>
            <person name="Aguado M."/>
            <person name="Mandakovic D."/>
            <person name="Latorre M."/>
            <person name="Orellana A."/>
            <person name="Gutierrez R."/>
            <person name="Montecino M."/>
            <person name="Allende M."/>
            <person name="Maass A."/>
            <person name="Cambiazo V."/>
        </authorList>
    </citation>
    <scope>NUCLEOTIDE SEQUENCE</scope>
    <source>
        <strain evidence="1">ISL-25</strain>
    </source>
</reference>
<dbReference type="Pfam" id="PF13207">
    <property type="entry name" value="AAA_17"/>
    <property type="match status" value="1"/>
</dbReference>
<accession>A0A944DU11</accession>
<dbReference type="AlphaFoldDB" id="A0A944DU11"/>
<organism evidence="1 2">
    <name type="scientific">Pseudomonas fluorescens</name>
    <dbReference type="NCBI Taxonomy" id="294"/>
    <lineage>
        <taxon>Bacteria</taxon>
        <taxon>Pseudomonadati</taxon>
        <taxon>Pseudomonadota</taxon>
        <taxon>Gammaproteobacteria</taxon>
        <taxon>Pseudomonadales</taxon>
        <taxon>Pseudomonadaceae</taxon>
        <taxon>Pseudomonas</taxon>
    </lineage>
</organism>
<name>A0A944DU11_PSEFL</name>
<dbReference type="InterPro" id="IPR027417">
    <property type="entry name" value="P-loop_NTPase"/>
</dbReference>
<dbReference type="Proteomes" id="UP000692896">
    <property type="component" value="Unassembled WGS sequence"/>
</dbReference>